<dbReference type="Gene3D" id="3.40.605.10">
    <property type="entry name" value="Aldehyde Dehydrogenase, Chain A, domain 1"/>
    <property type="match status" value="1"/>
</dbReference>
<dbReference type="InterPro" id="IPR050485">
    <property type="entry name" value="Proline_metab_enzyme"/>
</dbReference>
<dbReference type="EC" id="1.2.1.88" evidence="4"/>
<dbReference type="InterPro" id="IPR015590">
    <property type="entry name" value="Aldehyde_DH_dom"/>
</dbReference>
<dbReference type="PANTHER" id="PTHR42862:SF1">
    <property type="entry name" value="DELTA-1-PYRROLINE-5-CARBOXYLATE DEHYDROGENASE 2, ISOFORM A-RELATED"/>
    <property type="match status" value="1"/>
</dbReference>
<keyword evidence="2" id="KW-0520">NAD</keyword>
<dbReference type="Pfam" id="PF00171">
    <property type="entry name" value="Aldedh"/>
    <property type="match status" value="1"/>
</dbReference>
<organism evidence="4 5">
    <name type="scientific">Escherichia coli</name>
    <dbReference type="NCBI Taxonomy" id="562"/>
    <lineage>
        <taxon>Bacteria</taxon>
        <taxon>Pseudomonadati</taxon>
        <taxon>Pseudomonadota</taxon>
        <taxon>Gammaproteobacteria</taxon>
        <taxon>Enterobacterales</taxon>
        <taxon>Enterobacteriaceae</taxon>
        <taxon>Escherichia</taxon>
    </lineage>
</organism>
<evidence type="ECO:0000256" key="2">
    <source>
        <dbReference type="ARBA" id="ARBA00023027"/>
    </source>
</evidence>
<dbReference type="GO" id="GO:0003842">
    <property type="term" value="F:L-glutamate gamma-semialdehyde dehydrogenase activity"/>
    <property type="evidence" value="ECO:0007669"/>
    <property type="project" value="UniProtKB-EC"/>
</dbReference>
<evidence type="ECO:0000313" key="4">
    <source>
        <dbReference type="EMBL" id="STJ12111.1"/>
    </source>
</evidence>
<evidence type="ECO:0000313" key="5">
    <source>
        <dbReference type="Proteomes" id="UP000254495"/>
    </source>
</evidence>
<dbReference type="SUPFAM" id="SSF53720">
    <property type="entry name" value="ALDH-like"/>
    <property type="match status" value="1"/>
</dbReference>
<name>A0A376VJJ1_ECOLX</name>
<dbReference type="PANTHER" id="PTHR42862">
    <property type="entry name" value="DELTA-1-PYRROLINE-5-CARBOXYLATE DEHYDROGENASE 1, ISOFORM A-RELATED"/>
    <property type="match status" value="1"/>
</dbReference>
<dbReference type="InterPro" id="IPR016161">
    <property type="entry name" value="Ald_DH/histidinol_DH"/>
</dbReference>
<feature type="domain" description="Aldehyde dehydrogenase" evidence="3">
    <location>
        <begin position="1"/>
        <end position="107"/>
    </location>
</feature>
<evidence type="ECO:0000259" key="3">
    <source>
        <dbReference type="Pfam" id="PF00171"/>
    </source>
</evidence>
<dbReference type="AlphaFoldDB" id="A0A376VJJ1"/>
<keyword evidence="1 4" id="KW-0560">Oxidoreductase</keyword>
<proteinExistence type="predicted"/>
<protein>
    <submittedName>
        <fullName evidence="4">Trifunctional transcriptional regulator/proline dehydrogenase/pyrroline-5-carboxylate dehydrogenase</fullName>
        <ecNumber evidence="4">1.2.1.88</ecNumber>
    </submittedName>
</protein>
<gene>
    <name evidence="4" type="primary">putA_4</name>
    <name evidence="4" type="ORF">NCTC9077_03852</name>
</gene>
<dbReference type="InterPro" id="IPR016162">
    <property type="entry name" value="Ald_DH_N"/>
</dbReference>
<dbReference type="GO" id="GO:0009898">
    <property type="term" value="C:cytoplasmic side of plasma membrane"/>
    <property type="evidence" value="ECO:0007669"/>
    <property type="project" value="TreeGrafter"/>
</dbReference>
<evidence type="ECO:0000256" key="1">
    <source>
        <dbReference type="ARBA" id="ARBA00023002"/>
    </source>
</evidence>
<dbReference type="Proteomes" id="UP000254495">
    <property type="component" value="Unassembled WGS sequence"/>
</dbReference>
<dbReference type="GO" id="GO:0010133">
    <property type="term" value="P:L-proline catabolic process to L-glutamate"/>
    <property type="evidence" value="ECO:0007669"/>
    <property type="project" value="TreeGrafter"/>
</dbReference>
<reference evidence="4 5" key="1">
    <citation type="submission" date="2018-06" db="EMBL/GenBank/DDBJ databases">
        <authorList>
            <consortium name="Pathogen Informatics"/>
            <person name="Doyle S."/>
        </authorList>
    </citation>
    <scope>NUCLEOTIDE SEQUENCE [LARGE SCALE GENOMIC DNA]</scope>
    <source>
        <strain evidence="4 5">NCTC9077</strain>
    </source>
</reference>
<dbReference type="EMBL" id="UGCU01000001">
    <property type="protein sequence ID" value="STJ12111.1"/>
    <property type="molecule type" value="Genomic_DNA"/>
</dbReference>
<accession>A0A376VJJ1</accession>
<sequence>MREAGKTFSNAIAEVREAVDFLHYYAGQVRDDFANETHRPLGPVVCISPWNFPLAIFTGQIAAALAAGNSVLAKPGRTNAADCRARDRHLLEAGVPPGVVQLLPGSG</sequence>